<comment type="pathway">
    <text evidence="2 11">Amino-acid biosynthesis; L-histidine biosynthesis; L-histidine from 5-phospho-alpha-D-ribose 1-diphosphate: step 7/9.</text>
</comment>
<dbReference type="NCBIfam" id="TIGR01141">
    <property type="entry name" value="hisC"/>
    <property type="match status" value="1"/>
</dbReference>
<dbReference type="EMBL" id="CP080544">
    <property type="protein sequence ID" value="QYR53960.1"/>
    <property type="molecule type" value="Genomic_DNA"/>
</dbReference>
<comment type="catalytic activity">
    <reaction evidence="10 11">
        <text>L-histidinol phosphate + 2-oxoglutarate = 3-(imidazol-4-yl)-2-oxopropyl phosphate + L-glutamate</text>
        <dbReference type="Rhea" id="RHEA:23744"/>
        <dbReference type="ChEBI" id="CHEBI:16810"/>
        <dbReference type="ChEBI" id="CHEBI:29985"/>
        <dbReference type="ChEBI" id="CHEBI:57766"/>
        <dbReference type="ChEBI" id="CHEBI:57980"/>
        <dbReference type="EC" id="2.6.1.9"/>
    </reaction>
</comment>
<keyword evidence="7 11" id="KW-0808">Transferase</keyword>
<keyword evidence="14" id="KW-1185">Reference proteome</keyword>
<dbReference type="Gene3D" id="3.90.1150.10">
    <property type="entry name" value="Aspartate Aminotransferase, domain 1"/>
    <property type="match status" value="1"/>
</dbReference>
<dbReference type="InterPro" id="IPR015421">
    <property type="entry name" value="PyrdxlP-dep_Trfase_major"/>
</dbReference>
<gene>
    <name evidence="11 13" type="primary">hisC</name>
    <name evidence="13" type="ORF">H8L67_06585</name>
</gene>
<protein>
    <recommendedName>
        <fullName evidence="11">Histidinol-phosphate aminotransferase</fullName>
        <ecNumber evidence="11">2.6.1.9</ecNumber>
    </recommendedName>
    <alternativeName>
        <fullName evidence="11">Imidazole acetol-phosphate transaminase</fullName>
    </alternativeName>
</protein>
<keyword evidence="5 11" id="KW-0032">Aminotransferase</keyword>
<dbReference type="Gene3D" id="3.40.640.10">
    <property type="entry name" value="Type I PLP-dependent aspartate aminotransferase-like (Major domain)"/>
    <property type="match status" value="1"/>
</dbReference>
<dbReference type="EC" id="2.6.1.9" evidence="11"/>
<sequence>MAMSTAQTLRRADLAGFSGYKSARSDTLQADIVLNANEFPWSNPADATGACRRYPDPQPGALLSAMAGLYGVAPEQILLGRGSDEGIELLLRTFCAPGRGTVLIAPPVFGMYAVCARLHGAQVVEVPLLDTRQGFKPDLDEMAALALRTGATVLFLCTPGNPTGEAISLEDISRVARQLHQHCLVVVDEAYGEFCETGSSVSMLPAHDNIVVLKTLSKAYALAGARVGAVIAHPTTIEAMRASQAPYPIPEPVVSLAMAAISNAAVAETRTRVEQVKRLRDALSQKLAVMPGVRRVYPSQANFVLVRLVAAEQVLSALRAAGILVRDMRAMPGLGDAIRITVGDESENARVLEVMKESMPLQRELA</sequence>
<accession>A0ABX8WSY5</accession>
<evidence type="ECO:0000256" key="3">
    <source>
        <dbReference type="ARBA" id="ARBA00007970"/>
    </source>
</evidence>
<dbReference type="PANTHER" id="PTHR42885">
    <property type="entry name" value="HISTIDINOL-PHOSPHATE AMINOTRANSFERASE-RELATED"/>
    <property type="match status" value="1"/>
</dbReference>
<dbReference type="HAMAP" id="MF_01023">
    <property type="entry name" value="HisC_aminotrans_2"/>
    <property type="match status" value="1"/>
</dbReference>
<evidence type="ECO:0000313" key="14">
    <source>
        <dbReference type="Proteomes" id="UP000824755"/>
    </source>
</evidence>
<organism evidence="13 14">
    <name type="scientific">Lysobacter soyae</name>
    <dbReference type="NCBI Taxonomy" id="2764185"/>
    <lineage>
        <taxon>Bacteria</taxon>
        <taxon>Pseudomonadati</taxon>
        <taxon>Pseudomonadota</taxon>
        <taxon>Gammaproteobacteria</taxon>
        <taxon>Lysobacterales</taxon>
        <taxon>Lysobacteraceae</taxon>
        <taxon>Lysobacter</taxon>
    </lineage>
</organism>
<reference evidence="13 14" key="1">
    <citation type="submission" date="2021-08" db="EMBL/GenBank/DDBJ databases">
        <title>Lysobacter sp. strain CJ11 Genome sequencing and assembly.</title>
        <authorList>
            <person name="Kim I."/>
        </authorList>
    </citation>
    <scope>NUCLEOTIDE SEQUENCE [LARGE SCALE GENOMIC DNA]</scope>
    <source>
        <strain evidence="13 14">CJ11</strain>
    </source>
</reference>
<evidence type="ECO:0000256" key="4">
    <source>
        <dbReference type="ARBA" id="ARBA00011738"/>
    </source>
</evidence>
<comment type="subunit">
    <text evidence="4 11">Homodimer.</text>
</comment>
<dbReference type="InterPro" id="IPR015424">
    <property type="entry name" value="PyrdxlP-dep_Trfase"/>
</dbReference>
<evidence type="ECO:0000259" key="12">
    <source>
        <dbReference type="Pfam" id="PF00155"/>
    </source>
</evidence>
<evidence type="ECO:0000256" key="11">
    <source>
        <dbReference type="HAMAP-Rule" id="MF_01023"/>
    </source>
</evidence>
<keyword evidence="8 11" id="KW-0663">Pyridoxal phosphate</keyword>
<dbReference type="Pfam" id="PF00155">
    <property type="entry name" value="Aminotran_1_2"/>
    <property type="match status" value="1"/>
</dbReference>
<feature type="modified residue" description="N6-(pyridoxal phosphate)lysine" evidence="11">
    <location>
        <position position="218"/>
    </location>
</feature>
<proteinExistence type="inferred from homology"/>
<dbReference type="CDD" id="cd00609">
    <property type="entry name" value="AAT_like"/>
    <property type="match status" value="1"/>
</dbReference>
<dbReference type="Proteomes" id="UP000824755">
    <property type="component" value="Chromosome"/>
</dbReference>
<evidence type="ECO:0000256" key="10">
    <source>
        <dbReference type="ARBA" id="ARBA00047481"/>
    </source>
</evidence>
<evidence type="ECO:0000256" key="5">
    <source>
        <dbReference type="ARBA" id="ARBA00022576"/>
    </source>
</evidence>
<dbReference type="PROSITE" id="PS00599">
    <property type="entry name" value="AA_TRANSFER_CLASS_2"/>
    <property type="match status" value="1"/>
</dbReference>
<evidence type="ECO:0000256" key="7">
    <source>
        <dbReference type="ARBA" id="ARBA00022679"/>
    </source>
</evidence>
<dbReference type="InterPro" id="IPR001917">
    <property type="entry name" value="Aminotrans_II_pyridoxalP_BS"/>
</dbReference>
<comment type="similarity">
    <text evidence="3 11">Belongs to the class-II pyridoxal-phosphate-dependent aminotransferase family. Histidinol-phosphate aminotransferase subfamily.</text>
</comment>
<evidence type="ECO:0000256" key="9">
    <source>
        <dbReference type="ARBA" id="ARBA00023102"/>
    </source>
</evidence>
<dbReference type="SUPFAM" id="SSF53383">
    <property type="entry name" value="PLP-dependent transferases"/>
    <property type="match status" value="1"/>
</dbReference>
<dbReference type="InterPro" id="IPR005861">
    <property type="entry name" value="HisP_aminotrans"/>
</dbReference>
<dbReference type="PANTHER" id="PTHR42885:SF2">
    <property type="entry name" value="HISTIDINOL-PHOSPHATE AMINOTRANSFERASE"/>
    <property type="match status" value="1"/>
</dbReference>
<evidence type="ECO:0000256" key="6">
    <source>
        <dbReference type="ARBA" id="ARBA00022605"/>
    </source>
</evidence>
<dbReference type="InterPro" id="IPR004839">
    <property type="entry name" value="Aminotransferase_I/II_large"/>
</dbReference>
<comment type="cofactor">
    <cofactor evidence="1 11">
        <name>pyridoxal 5'-phosphate</name>
        <dbReference type="ChEBI" id="CHEBI:597326"/>
    </cofactor>
</comment>
<evidence type="ECO:0000256" key="1">
    <source>
        <dbReference type="ARBA" id="ARBA00001933"/>
    </source>
</evidence>
<name>A0ABX8WSY5_9GAMM</name>
<evidence type="ECO:0000256" key="2">
    <source>
        <dbReference type="ARBA" id="ARBA00005011"/>
    </source>
</evidence>
<dbReference type="GO" id="GO:0004400">
    <property type="term" value="F:histidinol-phosphate transaminase activity"/>
    <property type="evidence" value="ECO:0007669"/>
    <property type="project" value="UniProtKB-EC"/>
</dbReference>
<keyword evidence="9 11" id="KW-0368">Histidine biosynthesis</keyword>
<feature type="domain" description="Aminotransferase class I/classII large" evidence="12">
    <location>
        <begin position="36"/>
        <end position="353"/>
    </location>
</feature>
<keyword evidence="6 11" id="KW-0028">Amino-acid biosynthesis</keyword>
<dbReference type="InterPro" id="IPR015422">
    <property type="entry name" value="PyrdxlP-dep_Trfase_small"/>
</dbReference>
<evidence type="ECO:0000313" key="13">
    <source>
        <dbReference type="EMBL" id="QYR53960.1"/>
    </source>
</evidence>
<dbReference type="RefSeq" id="WP_220380765.1">
    <property type="nucleotide sequence ID" value="NZ_CP080544.1"/>
</dbReference>
<evidence type="ECO:0000256" key="8">
    <source>
        <dbReference type="ARBA" id="ARBA00022898"/>
    </source>
</evidence>